<evidence type="ECO:0008006" key="5">
    <source>
        <dbReference type="Google" id="ProtNLM"/>
    </source>
</evidence>
<evidence type="ECO:0000313" key="2">
    <source>
        <dbReference type="EMBL" id="ELU15511.1"/>
    </source>
</evidence>
<dbReference type="Pfam" id="PF18758">
    <property type="entry name" value="KDZ"/>
    <property type="match status" value="2"/>
</dbReference>
<dbReference type="Proteomes" id="UP000014760">
    <property type="component" value="Unassembled WGS sequence"/>
</dbReference>
<name>R7VGS1_CAPTE</name>
<sequence>MPKKKLAVKARIIKRNPNPLRHKLITKVSGCPTTTRIVDYVYRNGELVKRETRSEKRKATKLKLLESQSCPPSFTRTDFPQPDVSSASNDQQQPGRGYYHRKEMELSKWIAIRDSLLEGMTKHHAPETRSVPCHKCDEKTNRIVRCLHCGPSLQWCKDCAEKEHEFRPFHVLEQWMGSMFISMEKLPSELKLQHQCQTEIRRHIITVVISDGRLVKCRYEVCGCMSAPECLMEHHLWASSVASPTIAYSLDLMRQAEVFMLEARVSLKAFCLALRWKNNLSENQFQRIYRTLTNESFEEYRHVSYKMSSLQHLKNELDDGTVCPACPKDPAAVRTIAMDGNFGLVRKKSSGASLEPPKHGTRLFMSDAKVREGLDTCVEDADSGDKECSSFQAGQKIRAKNKSKNLDVTGVFGSICKHEIPMLFMDLHHGERLAYPVMLTNEIIARTKQEKLHLLYDIACKFDGYLKLKYSPRVQSGFGFVDGEDTERLWSYARPFSPILKEMTPSHRVDLLTDLMLHYGKRKKDCLERTLETKLKAVTMEETSLRQKISEFSALYRDDPKTWQETYALNIRKSHALQEDMHANADDEDHVTAHLTQLNAIHSRLQKLEKQHSVSTRWAVNDAQYLRWIQEVDSKLKATTLNRMLVFARERQFLLSLKEKYANGQSIATRIANQIKQVTMKLKKNLKALNTIGGVTITEKEALNPVSPIYLVSVLNQDCVLPSCIQRQGSELWNRCCRMHEEIHIIKEEMTNVSLHYLKEHNTAKMAFNHLTETGQSSSSVLMFEHMYSIERRYRYLSEIFGWCVKVPPMEYYCSIAPSENLLDGAVEDDCDDELYNEEEESDESDNEICRVLLQIDGSILIGYNPYQTKYRQ</sequence>
<dbReference type="InterPro" id="IPR040521">
    <property type="entry name" value="KDZ"/>
</dbReference>
<dbReference type="PANTHER" id="PTHR33096">
    <property type="entry name" value="CXC2 DOMAIN-CONTAINING PROTEIN"/>
    <property type="match status" value="1"/>
</dbReference>
<dbReference type="EMBL" id="AMQN01018020">
    <property type="status" value="NOT_ANNOTATED_CDS"/>
    <property type="molecule type" value="Genomic_DNA"/>
</dbReference>
<reference evidence="3" key="3">
    <citation type="submission" date="2015-06" db="UniProtKB">
        <authorList>
            <consortium name="EnsemblMetazoa"/>
        </authorList>
    </citation>
    <scope>IDENTIFICATION</scope>
</reference>
<feature type="region of interest" description="Disordered" evidence="1">
    <location>
        <begin position="69"/>
        <end position="97"/>
    </location>
</feature>
<organism evidence="2">
    <name type="scientific">Capitella teleta</name>
    <name type="common">Polychaete worm</name>
    <dbReference type="NCBI Taxonomy" id="283909"/>
    <lineage>
        <taxon>Eukaryota</taxon>
        <taxon>Metazoa</taxon>
        <taxon>Spiralia</taxon>
        <taxon>Lophotrochozoa</taxon>
        <taxon>Annelida</taxon>
        <taxon>Polychaeta</taxon>
        <taxon>Sedentaria</taxon>
        <taxon>Scolecida</taxon>
        <taxon>Capitellidae</taxon>
        <taxon>Capitella</taxon>
    </lineage>
</organism>
<dbReference type="EnsemblMetazoa" id="CapteT216172">
    <property type="protein sequence ID" value="CapteP216172"/>
    <property type="gene ID" value="CapteG216172"/>
</dbReference>
<proteinExistence type="predicted"/>
<accession>R7VGS1</accession>
<dbReference type="PANTHER" id="PTHR33096:SF1">
    <property type="entry name" value="CXC1-LIKE CYSTEINE CLUSTER ASSOCIATED WITH KDZ TRANSPOSASES DOMAIN-CONTAINING PROTEIN"/>
    <property type="match status" value="1"/>
</dbReference>
<protein>
    <recommendedName>
        <fullName evidence="5">CxC2-like cysteine cluster KDZ transposase-associated domain-containing protein</fullName>
    </recommendedName>
</protein>
<evidence type="ECO:0000313" key="3">
    <source>
        <dbReference type="EnsemblMetazoa" id="CapteP216172"/>
    </source>
</evidence>
<keyword evidence="4" id="KW-1185">Reference proteome</keyword>
<dbReference type="EMBL" id="KB293782">
    <property type="protein sequence ID" value="ELU15511.1"/>
    <property type="molecule type" value="Genomic_DNA"/>
</dbReference>
<dbReference type="OrthoDB" id="10063408at2759"/>
<dbReference type="AlphaFoldDB" id="R7VGS1"/>
<gene>
    <name evidence="2" type="ORF">CAPTEDRAFT_216172</name>
</gene>
<feature type="compositionally biased region" description="Polar residues" evidence="1">
    <location>
        <begin position="69"/>
        <end position="94"/>
    </location>
</feature>
<evidence type="ECO:0000256" key="1">
    <source>
        <dbReference type="SAM" id="MobiDB-lite"/>
    </source>
</evidence>
<reference evidence="4" key="1">
    <citation type="submission" date="2012-12" db="EMBL/GenBank/DDBJ databases">
        <authorList>
            <person name="Hellsten U."/>
            <person name="Grimwood J."/>
            <person name="Chapman J.A."/>
            <person name="Shapiro H."/>
            <person name="Aerts A."/>
            <person name="Otillar R.P."/>
            <person name="Terry A.Y."/>
            <person name="Boore J.L."/>
            <person name="Simakov O."/>
            <person name="Marletaz F."/>
            <person name="Cho S.-J."/>
            <person name="Edsinger-Gonzales E."/>
            <person name="Havlak P."/>
            <person name="Kuo D.-H."/>
            <person name="Larsson T."/>
            <person name="Lv J."/>
            <person name="Arendt D."/>
            <person name="Savage R."/>
            <person name="Osoegawa K."/>
            <person name="de Jong P."/>
            <person name="Lindberg D.R."/>
            <person name="Seaver E.C."/>
            <person name="Weisblat D.A."/>
            <person name="Putnam N.H."/>
            <person name="Grigoriev I.V."/>
            <person name="Rokhsar D.S."/>
        </authorList>
    </citation>
    <scope>NUCLEOTIDE SEQUENCE</scope>
    <source>
        <strain evidence="4">I ESC-2004</strain>
    </source>
</reference>
<dbReference type="OMA" id="PRIVINH"/>
<dbReference type="HOGENOM" id="CLU_329073_0_0_1"/>
<reference evidence="2 4" key="2">
    <citation type="journal article" date="2013" name="Nature">
        <title>Insights into bilaterian evolution from three spiralian genomes.</title>
        <authorList>
            <person name="Simakov O."/>
            <person name="Marletaz F."/>
            <person name="Cho S.J."/>
            <person name="Edsinger-Gonzales E."/>
            <person name="Havlak P."/>
            <person name="Hellsten U."/>
            <person name="Kuo D.H."/>
            <person name="Larsson T."/>
            <person name="Lv J."/>
            <person name="Arendt D."/>
            <person name="Savage R."/>
            <person name="Osoegawa K."/>
            <person name="de Jong P."/>
            <person name="Grimwood J."/>
            <person name="Chapman J.A."/>
            <person name="Shapiro H."/>
            <person name="Aerts A."/>
            <person name="Otillar R.P."/>
            <person name="Terry A.Y."/>
            <person name="Boore J.L."/>
            <person name="Grigoriev I.V."/>
            <person name="Lindberg D.R."/>
            <person name="Seaver E.C."/>
            <person name="Weisblat D.A."/>
            <person name="Putnam N.H."/>
            <person name="Rokhsar D.S."/>
        </authorList>
    </citation>
    <scope>NUCLEOTIDE SEQUENCE</scope>
    <source>
        <strain evidence="2 4">I ESC-2004</strain>
    </source>
</reference>
<evidence type="ECO:0000313" key="4">
    <source>
        <dbReference type="Proteomes" id="UP000014760"/>
    </source>
</evidence>
<dbReference type="STRING" id="283909.R7VGS1"/>